<keyword evidence="2" id="KW-1185">Reference proteome</keyword>
<protein>
    <submittedName>
        <fullName evidence="1">Uncharacterized protein</fullName>
    </submittedName>
</protein>
<name>A0ABD2CPF7_VESMC</name>
<accession>A0ABD2CPF7</accession>
<organism evidence="1 2">
    <name type="scientific">Vespula maculifrons</name>
    <name type="common">Eastern yellow jacket</name>
    <name type="synonym">Wasp</name>
    <dbReference type="NCBI Taxonomy" id="7453"/>
    <lineage>
        <taxon>Eukaryota</taxon>
        <taxon>Metazoa</taxon>
        <taxon>Ecdysozoa</taxon>
        <taxon>Arthropoda</taxon>
        <taxon>Hexapoda</taxon>
        <taxon>Insecta</taxon>
        <taxon>Pterygota</taxon>
        <taxon>Neoptera</taxon>
        <taxon>Endopterygota</taxon>
        <taxon>Hymenoptera</taxon>
        <taxon>Apocrita</taxon>
        <taxon>Aculeata</taxon>
        <taxon>Vespoidea</taxon>
        <taxon>Vespidae</taxon>
        <taxon>Vespinae</taxon>
        <taxon>Vespula</taxon>
    </lineage>
</organism>
<sequence>MSGSRSKSRVSREQERVDLVCTSPTIRRTVATRQFRLCHGNFPLARNNMTTTTTTTTSATTTTTMTTTTTTTMTTTTMMTTMAANPLWKLQQKNFGDPFVPL</sequence>
<dbReference type="EMBL" id="JAYRBN010000037">
    <property type="protein sequence ID" value="KAL2746590.1"/>
    <property type="molecule type" value="Genomic_DNA"/>
</dbReference>
<gene>
    <name evidence="1" type="ORF">V1477_004960</name>
</gene>
<proteinExistence type="predicted"/>
<evidence type="ECO:0000313" key="2">
    <source>
        <dbReference type="Proteomes" id="UP001607303"/>
    </source>
</evidence>
<dbReference type="Proteomes" id="UP001607303">
    <property type="component" value="Unassembled WGS sequence"/>
</dbReference>
<dbReference type="AlphaFoldDB" id="A0ABD2CPF7"/>
<reference evidence="1 2" key="1">
    <citation type="journal article" date="2024" name="Ann. Entomol. Soc. Am.">
        <title>Genomic analyses of the southern and eastern yellowjacket wasps (Hymenoptera: Vespidae) reveal evolutionary signatures of social life.</title>
        <authorList>
            <person name="Catto M.A."/>
            <person name="Caine P.B."/>
            <person name="Orr S.E."/>
            <person name="Hunt B.G."/>
            <person name="Goodisman M.A.D."/>
        </authorList>
    </citation>
    <scope>NUCLEOTIDE SEQUENCE [LARGE SCALE GENOMIC DNA]</scope>
    <source>
        <strain evidence="1">232</strain>
        <tissue evidence="1">Head and thorax</tissue>
    </source>
</reference>
<evidence type="ECO:0000313" key="1">
    <source>
        <dbReference type="EMBL" id="KAL2746590.1"/>
    </source>
</evidence>
<comment type="caution">
    <text evidence="1">The sequence shown here is derived from an EMBL/GenBank/DDBJ whole genome shotgun (WGS) entry which is preliminary data.</text>
</comment>